<evidence type="ECO:0000313" key="2">
    <source>
        <dbReference type="Proteomes" id="UP000307440"/>
    </source>
</evidence>
<proteinExistence type="predicted"/>
<keyword evidence="2" id="KW-1185">Reference proteome</keyword>
<dbReference type="AlphaFoldDB" id="A0A5C3KNJ7"/>
<gene>
    <name evidence="1" type="ORF">FA15DRAFT_549796</name>
</gene>
<reference evidence="1 2" key="1">
    <citation type="journal article" date="2019" name="Nat. Ecol. Evol.">
        <title>Megaphylogeny resolves global patterns of mushroom evolution.</title>
        <authorList>
            <person name="Varga T."/>
            <person name="Krizsan K."/>
            <person name="Foldi C."/>
            <person name="Dima B."/>
            <person name="Sanchez-Garcia M."/>
            <person name="Sanchez-Ramirez S."/>
            <person name="Szollosi G.J."/>
            <person name="Szarkandi J.G."/>
            <person name="Papp V."/>
            <person name="Albert L."/>
            <person name="Andreopoulos W."/>
            <person name="Angelini C."/>
            <person name="Antonin V."/>
            <person name="Barry K.W."/>
            <person name="Bougher N.L."/>
            <person name="Buchanan P."/>
            <person name="Buyck B."/>
            <person name="Bense V."/>
            <person name="Catcheside P."/>
            <person name="Chovatia M."/>
            <person name="Cooper J."/>
            <person name="Damon W."/>
            <person name="Desjardin D."/>
            <person name="Finy P."/>
            <person name="Geml J."/>
            <person name="Haridas S."/>
            <person name="Hughes K."/>
            <person name="Justo A."/>
            <person name="Karasinski D."/>
            <person name="Kautmanova I."/>
            <person name="Kiss B."/>
            <person name="Kocsube S."/>
            <person name="Kotiranta H."/>
            <person name="LaButti K.M."/>
            <person name="Lechner B.E."/>
            <person name="Liimatainen K."/>
            <person name="Lipzen A."/>
            <person name="Lukacs Z."/>
            <person name="Mihaltcheva S."/>
            <person name="Morgado L.N."/>
            <person name="Niskanen T."/>
            <person name="Noordeloos M.E."/>
            <person name="Ohm R.A."/>
            <person name="Ortiz-Santana B."/>
            <person name="Ovrebo C."/>
            <person name="Racz N."/>
            <person name="Riley R."/>
            <person name="Savchenko A."/>
            <person name="Shiryaev A."/>
            <person name="Soop K."/>
            <person name="Spirin V."/>
            <person name="Szebenyi C."/>
            <person name="Tomsovsky M."/>
            <person name="Tulloss R.E."/>
            <person name="Uehling J."/>
            <person name="Grigoriev I.V."/>
            <person name="Vagvolgyi C."/>
            <person name="Papp T."/>
            <person name="Martin F.M."/>
            <person name="Miettinen O."/>
            <person name="Hibbett D.S."/>
            <person name="Nagy L.G."/>
        </authorList>
    </citation>
    <scope>NUCLEOTIDE SEQUENCE [LARGE SCALE GENOMIC DNA]</scope>
    <source>
        <strain evidence="1 2">CBS 121175</strain>
    </source>
</reference>
<dbReference type="OrthoDB" id="412006at2759"/>
<dbReference type="Proteomes" id="UP000307440">
    <property type="component" value="Unassembled WGS sequence"/>
</dbReference>
<name>A0A5C3KNJ7_COPMA</name>
<protein>
    <recommendedName>
        <fullName evidence="3">Reverse transcriptase domain-containing protein</fullName>
    </recommendedName>
</protein>
<dbReference type="PANTHER" id="PTHR19446">
    <property type="entry name" value="REVERSE TRANSCRIPTASES"/>
    <property type="match status" value="1"/>
</dbReference>
<sequence length="183" mass="20515">FIKVDANDGGRTRIPALKEEREGVRYKVEDNKKKGRIFHQAFFKENPSPLPSFGEVTYDAPRFEVKRINNHDIRAVIKMISPYKAPGPNGVANTVFTHNPGVLVPFLGPIFQATFETNHYPARWKLSRTVVLRKPGRTDYGLAGSYRPIALMDTMAKILAACVCNAIMKEVEKQGLLPANQFG</sequence>
<organism evidence="1 2">
    <name type="scientific">Coprinopsis marcescibilis</name>
    <name type="common">Agaric fungus</name>
    <name type="synonym">Psathyrella marcescibilis</name>
    <dbReference type="NCBI Taxonomy" id="230819"/>
    <lineage>
        <taxon>Eukaryota</taxon>
        <taxon>Fungi</taxon>
        <taxon>Dikarya</taxon>
        <taxon>Basidiomycota</taxon>
        <taxon>Agaricomycotina</taxon>
        <taxon>Agaricomycetes</taxon>
        <taxon>Agaricomycetidae</taxon>
        <taxon>Agaricales</taxon>
        <taxon>Agaricineae</taxon>
        <taxon>Psathyrellaceae</taxon>
        <taxon>Coprinopsis</taxon>
    </lineage>
</organism>
<dbReference type="STRING" id="230819.A0A5C3KNJ7"/>
<evidence type="ECO:0000313" key="1">
    <source>
        <dbReference type="EMBL" id="TFK22071.1"/>
    </source>
</evidence>
<evidence type="ECO:0008006" key="3">
    <source>
        <dbReference type="Google" id="ProtNLM"/>
    </source>
</evidence>
<feature type="non-terminal residue" evidence="1">
    <location>
        <position position="183"/>
    </location>
</feature>
<dbReference type="EMBL" id="ML210250">
    <property type="protein sequence ID" value="TFK22071.1"/>
    <property type="molecule type" value="Genomic_DNA"/>
</dbReference>
<feature type="non-terminal residue" evidence="1">
    <location>
        <position position="1"/>
    </location>
</feature>
<accession>A0A5C3KNJ7</accession>